<feature type="compositionally biased region" description="Low complexity" evidence="2">
    <location>
        <begin position="1166"/>
        <end position="1180"/>
    </location>
</feature>
<dbReference type="SUPFAM" id="SSF54236">
    <property type="entry name" value="Ubiquitin-like"/>
    <property type="match status" value="1"/>
</dbReference>
<dbReference type="Proteomes" id="UP000663869">
    <property type="component" value="Unassembled WGS sequence"/>
</dbReference>
<dbReference type="PANTHER" id="PTHR10398:SF2">
    <property type="entry name" value="AFADIN"/>
    <property type="match status" value="1"/>
</dbReference>
<gene>
    <name evidence="6" type="ORF">FME351_LOCUS25928</name>
</gene>
<dbReference type="Pfam" id="PF01843">
    <property type="entry name" value="DIL"/>
    <property type="match status" value="1"/>
</dbReference>
<reference evidence="6" key="1">
    <citation type="submission" date="2021-02" db="EMBL/GenBank/DDBJ databases">
        <authorList>
            <person name="Nowell W R."/>
        </authorList>
    </citation>
    <scope>NUCLEOTIDE SEQUENCE</scope>
</reference>
<dbReference type="SUPFAM" id="SSF49879">
    <property type="entry name" value="SMAD/FHA domain"/>
    <property type="match status" value="1"/>
</dbReference>
<dbReference type="InterPro" id="IPR000159">
    <property type="entry name" value="RA_dom"/>
</dbReference>
<name>A0A818SPZ1_9BILA</name>
<dbReference type="InterPro" id="IPR036034">
    <property type="entry name" value="PDZ_sf"/>
</dbReference>
<dbReference type="InterPro" id="IPR008984">
    <property type="entry name" value="SMAD_FHA_dom_sf"/>
</dbReference>
<organism evidence="6 7">
    <name type="scientific">Rotaria socialis</name>
    <dbReference type="NCBI Taxonomy" id="392032"/>
    <lineage>
        <taxon>Eukaryota</taxon>
        <taxon>Metazoa</taxon>
        <taxon>Spiralia</taxon>
        <taxon>Gnathifera</taxon>
        <taxon>Rotifera</taxon>
        <taxon>Eurotatoria</taxon>
        <taxon>Bdelloidea</taxon>
        <taxon>Philodinida</taxon>
        <taxon>Philodinidae</taxon>
        <taxon>Rotaria</taxon>
    </lineage>
</organism>
<dbReference type="InterPro" id="IPR002710">
    <property type="entry name" value="Dilute_dom"/>
</dbReference>
<dbReference type="InterPro" id="IPR028842">
    <property type="entry name" value="Afadin"/>
</dbReference>
<dbReference type="SUPFAM" id="SSF50156">
    <property type="entry name" value="PDZ domain-like"/>
    <property type="match status" value="1"/>
</dbReference>
<dbReference type="SMART" id="SM00228">
    <property type="entry name" value="PDZ"/>
    <property type="match status" value="1"/>
</dbReference>
<dbReference type="GO" id="GO:0050839">
    <property type="term" value="F:cell adhesion molecule binding"/>
    <property type="evidence" value="ECO:0007669"/>
    <property type="project" value="TreeGrafter"/>
</dbReference>
<dbReference type="GO" id="GO:0007155">
    <property type="term" value="P:cell adhesion"/>
    <property type="evidence" value="ECO:0007669"/>
    <property type="project" value="UniProtKB-KW"/>
</dbReference>
<evidence type="ECO:0000259" key="4">
    <source>
        <dbReference type="PROSITE" id="PS50200"/>
    </source>
</evidence>
<protein>
    <recommendedName>
        <fullName evidence="8">Afadin</fullName>
    </recommendedName>
</protein>
<dbReference type="Gene3D" id="2.60.200.20">
    <property type="match status" value="1"/>
</dbReference>
<evidence type="ECO:0000259" key="3">
    <source>
        <dbReference type="PROSITE" id="PS50106"/>
    </source>
</evidence>
<dbReference type="Gene3D" id="2.30.42.10">
    <property type="match status" value="1"/>
</dbReference>
<evidence type="ECO:0000259" key="5">
    <source>
        <dbReference type="PROSITE" id="PS51126"/>
    </source>
</evidence>
<dbReference type="Pfam" id="PF00788">
    <property type="entry name" value="RA"/>
    <property type="match status" value="1"/>
</dbReference>
<evidence type="ECO:0008006" key="8">
    <source>
        <dbReference type="Google" id="ProtNLM"/>
    </source>
</evidence>
<dbReference type="EMBL" id="CAJNYU010003456">
    <property type="protein sequence ID" value="CAF3674231.1"/>
    <property type="molecule type" value="Genomic_DNA"/>
</dbReference>
<dbReference type="InterPro" id="IPR029071">
    <property type="entry name" value="Ubiquitin-like_domsf"/>
</dbReference>
<accession>A0A818SPZ1</accession>
<dbReference type="GO" id="GO:0005912">
    <property type="term" value="C:adherens junction"/>
    <property type="evidence" value="ECO:0007669"/>
    <property type="project" value="TreeGrafter"/>
</dbReference>
<dbReference type="SMART" id="SM00314">
    <property type="entry name" value="RA"/>
    <property type="match status" value="1"/>
</dbReference>
<dbReference type="PROSITE" id="PS50106">
    <property type="entry name" value="PDZ"/>
    <property type="match status" value="1"/>
</dbReference>
<dbReference type="SMART" id="SM01132">
    <property type="entry name" value="DIL"/>
    <property type="match status" value="1"/>
</dbReference>
<comment type="caution">
    <text evidence="6">The sequence shown here is derived from an EMBL/GenBank/DDBJ whole genome shotgun (WGS) entry which is preliminary data.</text>
</comment>
<evidence type="ECO:0000313" key="6">
    <source>
        <dbReference type="EMBL" id="CAF3674231.1"/>
    </source>
</evidence>
<proteinExistence type="predicted"/>
<sequence length="1330" mass="153358">MVKTLQQDRLKLNFFKIMPKEEGMMSSLKFISTKINLFSVATIKVFGDAINPSIPSKTLLLSKKDTASWVVKKMLDKYGLKHEDPKKYCLIQIVIPPRYQMDNKAIKEIILLDKECPLNICLNHSGRCQGSIIFKVIKCPPEYIQLLKQETTSNRSKILSIQDRTIHDQLCMFFEINQDGTDLESPRVFKLYRDTTYVGRDPKSAIGKQYFYIDGTGIDRDHCTIQNQNDIVTLIPRGEIWLNGKRVTTTFVLRHGAVIRFGRNTKFCFYDPQVIQKSKLISRPIKQENADRSAPYGSLPILTMNGGDKANDFPPGASNIRPKKTSTINVVEKGSKIDVLPGLLEVFSETETRFLHAVFDNYPLENIHFRLSPIYTLYMTLRHRLSPYGKINVTFLQKQENVISLLHHIEHMINKKLEECQQHSGYLAYWLSNTSELLYFLKHDRDLSKISHDIQVRLTESIRRLFDYLINCLQNELDKYLMAFINSRNDGEHDIHTTTSIRSSTVLEEHDSTILQQFDPRWIIFDRNKNQHRQTTLDDLLTTLSSMMNLLRKCRVNVGLTIQIFSKIFHYISTWLFNRIVCYPELKLCSCMSGEKLLVDLKAISDWAQSQGLELACECHLMKMNQLCLLLKSPKSNPHDVQELLSNQTFNINSIQITQILNNYILSRNEPSISNSFYQALLSAAYKHVDENLYCAGSPIELAEELDLAVPFFLPEDGYSCENLRGIPEKLFEFIEPMSRLALCRLFTNSFSLGLWIEFIQLSKIDNSKNNDKIETIILNKKGNSLGLSIVSAKSDSQEHQGIYIKGIIPGSAAQDDGRLHVGDQILYVDNISLLDKTKEEAAKVLKHCGPSVRLQLYKDAANRYGLSALLTSSLDNHYGSTDLHSKPNSSLISCQYPHSTLALQTTNSYEQLSTTKQNLTTRNQHNLLSSSLVQPYLSNDLFSNGKANHQQRSKSSSYLIENDQETPYVFQQHQSNPNIFNSKQINEQQVDNIEKDLQKKTFTRSTSRTKSLITRHLFRDKPVVFREDIPPNQNESHQINSAIPPKTLPKPVINIFALMKRPKSTNDLDISKESLNTSLSSLTNNLTPSIRNFSVEITEKNLKPEIEQQALTESTYASESNTSAIRSKRIYDLINKFNRTEQEQKELSNLQVDDKFDRRVEEFYSQAKNNNNQKISSQSTNGTDEINRFDEKLKRRLEQFEQEREAERAYISRMLVKTENDIETRLRKDREREIRADRDINEFKTRRLCEEERILDAKKEQTRLLKHMRFPNSRIGDDQLPDISDGEHTRIQLDSDNNNSTLQQNSLFIDEQEMHVNPRLNTKIFSAKK</sequence>
<feature type="region of interest" description="Disordered" evidence="2">
    <location>
        <begin position="1166"/>
        <end position="1187"/>
    </location>
</feature>
<dbReference type="PROSITE" id="PS51126">
    <property type="entry name" value="DILUTE"/>
    <property type="match status" value="1"/>
</dbReference>
<dbReference type="InterPro" id="IPR000253">
    <property type="entry name" value="FHA_dom"/>
</dbReference>
<dbReference type="GO" id="GO:0007165">
    <property type="term" value="P:signal transduction"/>
    <property type="evidence" value="ECO:0007669"/>
    <property type="project" value="InterPro"/>
</dbReference>
<dbReference type="PROSITE" id="PS50200">
    <property type="entry name" value="RA"/>
    <property type="match status" value="1"/>
</dbReference>
<dbReference type="PANTHER" id="PTHR10398">
    <property type="entry name" value="AFADIN"/>
    <property type="match status" value="1"/>
</dbReference>
<dbReference type="Pfam" id="PF00595">
    <property type="entry name" value="PDZ"/>
    <property type="match status" value="1"/>
</dbReference>
<evidence type="ECO:0000256" key="1">
    <source>
        <dbReference type="ARBA" id="ARBA00022889"/>
    </source>
</evidence>
<feature type="domain" description="Ras-associating" evidence="4">
    <location>
        <begin position="39"/>
        <end position="139"/>
    </location>
</feature>
<feature type="domain" description="Dilute" evidence="5">
    <location>
        <begin position="403"/>
        <end position="688"/>
    </location>
</feature>
<evidence type="ECO:0000313" key="7">
    <source>
        <dbReference type="Proteomes" id="UP000663869"/>
    </source>
</evidence>
<dbReference type="GO" id="GO:0032880">
    <property type="term" value="P:regulation of protein localization"/>
    <property type="evidence" value="ECO:0007669"/>
    <property type="project" value="TreeGrafter"/>
</dbReference>
<evidence type="ECO:0000256" key="2">
    <source>
        <dbReference type="SAM" id="MobiDB-lite"/>
    </source>
</evidence>
<dbReference type="Gene3D" id="3.10.20.90">
    <property type="entry name" value="Phosphatidylinositol 3-kinase Catalytic Subunit, Chain A, domain 1"/>
    <property type="match status" value="1"/>
</dbReference>
<dbReference type="InterPro" id="IPR001478">
    <property type="entry name" value="PDZ"/>
</dbReference>
<keyword evidence="1" id="KW-0130">Cell adhesion</keyword>
<dbReference type="Pfam" id="PF00498">
    <property type="entry name" value="FHA"/>
    <property type="match status" value="1"/>
</dbReference>
<feature type="domain" description="PDZ" evidence="3">
    <location>
        <begin position="776"/>
        <end position="861"/>
    </location>
</feature>